<organism evidence="2 3">
    <name type="scientific">Nocardia albiluteola</name>
    <dbReference type="NCBI Taxonomy" id="2842303"/>
    <lineage>
        <taxon>Bacteria</taxon>
        <taxon>Bacillati</taxon>
        <taxon>Actinomycetota</taxon>
        <taxon>Actinomycetes</taxon>
        <taxon>Mycobacteriales</taxon>
        <taxon>Nocardiaceae</taxon>
        <taxon>Nocardia</taxon>
    </lineage>
</organism>
<protein>
    <recommendedName>
        <fullName evidence="4">Transposase</fullName>
    </recommendedName>
</protein>
<comment type="caution">
    <text evidence="2">The sequence shown here is derived from an EMBL/GenBank/DDBJ whole genome shotgun (WGS) entry which is preliminary data.</text>
</comment>
<proteinExistence type="predicted"/>
<evidence type="ECO:0008006" key="4">
    <source>
        <dbReference type="Google" id="ProtNLM"/>
    </source>
</evidence>
<evidence type="ECO:0000256" key="1">
    <source>
        <dbReference type="SAM" id="MobiDB-lite"/>
    </source>
</evidence>
<feature type="region of interest" description="Disordered" evidence="1">
    <location>
        <begin position="147"/>
        <end position="199"/>
    </location>
</feature>
<accession>A0ABS6B680</accession>
<evidence type="ECO:0000313" key="2">
    <source>
        <dbReference type="EMBL" id="MBU3065265.1"/>
    </source>
</evidence>
<gene>
    <name evidence="2" type="ORF">KO481_27520</name>
</gene>
<dbReference type="EMBL" id="JAHKNI010000010">
    <property type="protein sequence ID" value="MBU3065265.1"/>
    <property type="molecule type" value="Genomic_DNA"/>
</dbReference>
<keyword evidence="3" id="KW-1185">Reference proteome</keyword>
<evidence type="ECO:0000313" key="3">
    <source>
        <dbReference type="Proteomes" id="UP000733379"/>
    </source>
</evidence>
<dbReference type="Proteomes" id="UP000733379">
    <property type="component" value="Unassembled WGS sequence"/>
</dbReference>
<reference evidence="2 3" key="1">
    <citation type="submission" date="2021-06" db="EMBL/GenBank/DDBJ databases">
        <title>Actinomycetes sequencing.</title>
        <authorList>
            <person name="Shan Q."/>
        </authorList>
    </citation>
    <scope>NUCLEOTIDE SEQUENCE [LARGE SCALE GENOMIC DNA]</scope>
    <source>
        <strain evidence="2 3">NEAU-G5</strain>
    </source>
</reference>
<sequence length="199" mass="22501">MHPRLTHRSSWVAQTGTLPAIEGAVIRLDVARLPSGAIPKPVWLWHSVVDLDPDMVDVLWRAFLRRFDIGHTFRMLEQTLGWTSSTLRDPASADRWTWLLPAAYTQLRPARDLAADLRRPWKKPATLQRLTPARVRRGFRHLRANIACPASAPKPSRPGPGRPPGHRTQRPAPSYDMHIKTASNTRAPKPAGPRPRRRA</sequence>
<name>A0ABS6B680_9NOCA</name>
<dbReference type="RefSeq" id="WP_215921259.1">
    <property type="nucleotide sequence ID" value="NZ_JAHKNI010000010.1"/>
</dbReference>